<sequence>MESSQWTGNNTLQLKDRFKHIICVIVQLYKVEGNNWRELTKDFVLMHMYYDQETQEVSRRCCIKVALRLSRKLTCQASITSLFTGRRKNSCTLLAPNKEGRRCMVLDSSISTRLSSSSDCSSSCKKDCICHPEPQFKVDLNTTVDISRFYPQYRNRHICLLSPHQAVQFSAPNRDAHITPLFSLNDSSWRNVVSQGDVTVDVQQIEKELQGLSLVSDASVTAPNFNSAPSVSRQTSVDAASSFHLDSNPYVPLSAEQQQYQLWSTSPWNNFLEQPVYNNQASITSTWDSLLNRESKNASEV</sequence>
<accession>A0A0R3RUA1</accession>
<dbReference type="AlphaFoldDB" id="A0A0R3RUA1"/>
<evidence type="ECO:0000313" key="2">
    <source>
        <dbReference type="WBParaSite" id="EEL_0000559501-mRNA-1"/>
    </source>
</evidence>
<reference evidence="2" key="1">
    <citation type="submission" date="2017-02" db="UniProtKB">
        <authorList>
            <consortium name="WormBaseParasite"/>
        </authorList>
    </citation>
    <scope>IDENTIFICATION</scope>
</reference>
<organism evidence="1 2">
    <name type="scientific">Elaeophora elaphi</name>
    <dbReference type="NCBI Taxonomy" id="1147741"/>
    <lineage>
        <taxon>Eukaryota</taxon>
        <taxon>Metazoa</taxon>
        <taxon>Ecdysozoa</taxon>
        <taxon>Nematoda</taxon>
        <taxon>Chromadorea</taxon>
        <taxon>Rhabditida</taxon>
        <taxon>Spirurina</taxon>
        <taxon>Spiruromorpha</taxon>
        <taxon>Filarioidea</taxon>
        <taxon>Onchocercidae</taxon>
        <taxon>Elaeophora</taxon>
    </lineage>
</organism>
<dbReference type="Proteomes" id="UP000050640">
    <property type="component" value="Unplaced"/>
</dbReference>
<proteinExistence type="predicted"/>
<dbReference type="STRING" id="1147741.A0A0R3RUA1"/>
<dbReference type="WBParaSite" id="EEL_0000559501-mRNA-1">
    <property type="protein sequence ID" value="EEL_0000559501-mRNA-1"/>
    <property type="gene ID" value="EEL_0000559501"/>
</dbReference>
<evidence type="ECO:0000313" key="1">
    <source>
        <dbReference type="Proteomes" id="UP000050640"/>
    </source>
</evidence>
<protein>
    <submittedName>
        <fullName evidence="2">Growth-regulating factor</fullName>
    </submittedName>
</protein>
<keyword evidence="1" id="KW-1185">Reference proteome</keyword>
<name>A0A0R3RUA1_9BILA</name>